<feature type="signal peptide" evidence="1">
    <location>
        <begin position="1"/>
        <end position="25"/>
    </location>
</feature>
<reference evidence="2" key="1">
    <citation type="submission" date="2020-12" db="EMBL/GenBank/DDBJ databases">
        <title>Taurinivorans muris gen. nov., sp. nov., fundamental and realized metabolic niche of a ubiquitous sulfidogenic bacterium in the murine intestine.</title>
        <authorList>
            <person name="Ye H."/>
            <person name="Hanson B.T."/>
            <person name="Loy A."/>
        </authorList>
    </citation>
    <scope>NUCLEOTIDE SEQUENCE</scope>
    <source>
        <strain evidence="2">LT0009</strain>
    </source>
</reference>
<dbReference type="Proteomes" id="UP001058120">
    <property type="component" value="Chromosome"/>
</dbReference>
<dbReference type="SUPFAM" id="SSF53850">
    <property type="entry name" value="Periplasmic binding protein-like II"/>
    <property type="match status" value="1"/>
</dbReference>
<protein>
    <submittedName>
        <fullName evidence="2">ABC transporter substrate-binding protein</fullName>
    </submittedName>
</protein>
<dbReference type="PANTHER" id="PTHR30024:SF42">
    <property type="entry name" value="ALIPHATIC SULFONATES-BINDING PROTEIN-RELATED"/>
    <property type="match status" value="1"/>
</dbReference>
<keyword evidence="1" id="KW-0732">Signal</keyword>
<sequence>MRIRFWLKTVVVAVCVLGLTMPAFAKKSAQKDNLVDVKTAWVTGQESFPVWLAKKQGWDKEKGMNIITTVYGSGNEALEDFSVNNWAIGGLGAIPTLRGAKDGNMLVIALANDESDANAVMVRPGSPILNKKGVASSYPNVYGSAVDIRRKSFIVTPLSSSHYTLIKYLEVLGVSPREVDVKFIDQALGLLSFEHAKADAAVFWAPYTFMASGKGYVTASTAYDVNARLPIFIVVNKAYAEQYPEITKNFLAIYMRGIHWLLNAPRADVVKEMQTYYKDVFGLDYSETMLDLNFNVFKLFNLAKQKELFAAGENGVSKVQAWQESIAQFVLNYGSVHKSLEKNIIGSKYVVPTFINMIEESDLK</sequence>
<proteinExistence type="predicted"/>
<gene>
    <name evidence="2" type="ORF">JBF11_08660</name>
</gene>
<dbReference type="Gene3D" id="3.40.190.10">
    <property type="entry name" value="Periplasmic binding protein-like II"/>
    <property type="match status" value="2"/>
</dbReference>
<feature type="chain" id="PRO_5045818495" evidence="1">
    <location>
        <begin position="26"/>
        <end position="364"/>
    </location>
</feature>
<dbReference type="EMBL" id="CP065938">
    <property type="protein sequence ID" value="UWX05504.1"/>
    <property type="molecule type" value="Genomic_DNA"/>
</dbReference>
<organism evidence="2 3">
    <name type="scientific">Taurinivorans muris</name>
    <dbReference type="NCBI Taxonomy" id="2787751"/>
    <lineage>
        <taxon>Bacteria</taxon>
        <taxon>Pseudomonadati</taxon>
        <taxon>Thermodesulfobacteriota</taxon>
        <taxon>Desulfovibrionia</taxon>
        <taxon>Desulfovibrionales</taxon>
        <taxon>Desulfovibrionaceae</taxon>
        <taxon>Taurinivorans</taxon>
    </lineage>
</organism>
<dbReference type="PANTHER" id="PTHR30024">
    <property type="entry name" value="ALIPHATIC SULFONATES-BINDING PROTEIN-RELATED"/>
    <property type="match status" value="1"/>
</dbReference>
<name>A0ABY5Y012_9BACT</name>
<evidence type="ECO:0000313" key="3">
    <source>
        <dbReference type="Proteomes" id="UP001058120"/>
    </source>
</evidence>
<dbReference type="RefSeq" id="WP_334315087.1">
    <property type="nucleotide sequence ID" value="NZ_CP065938.1"/>
</dbReference>
<keyword evidence="3" id="KW-1185">Reference proteome</keyword>
<evidence type="ECO:0000256" key="1">
    <source>
        <dbReference type="SAM" id="SignalP"/>
    </source>
</evidence>
<accession>A0ABY5Y012</accession>
<dbReference type="Pfam" id="PF13379">
    <property type="entry name" value="NMT1_2"/>
    <property type="match status" value="1"/>
</dbReference>
<evidence type="ECO:0000313" key="2">
    <source>
        <dbReference type="EMBL" id="UWX05504.1"/>
    </source>
</evidence>